<dbReference type="SUPFAM" id="SSF46689">
    <property type="entry name" value="Homeodomain-like"/>
    <property type="match status" value="1"/>
</dbReference>
<dbReference type="Gene3D" id="1.10.357.10">
    <property type="entry name" value="Tetracycline Repressor, domain 2"/>
    <property type="match status" value="1"/>
</dbReference>
<dbReference type="InterPro" id="IPR001647">
    <property type="entry name" value="HTH_TetR"/>
</dbReference>
<dbReference type="RefSeq" id="WP_061803632.1">
    <property type="nucleotide sequence ID" value="NZ_FOXX01000002.1"/>
</dbReference>
<keyword evidence="5" id="KW-1185">Reference proteome</keyword>
<evidence type="ECO:0000256" key="2">
    <source>
        <dbReference type="PROSITE-ProRule" id="PRU00335"/>
    </source>
</evidence>
<evidence type="ECO:0000313" key="4">
    <source>
        <dbReference type="EMBL" id="SFQ38484.1"/>
    </source>
</evidence>
<evidence type="ECO:0000259" key="3">
    <source>
        <dbReference type="PROSITE" id="PS50977"/>
    </source>
</evidence>
<proteinExistence type="predicted"/>
<comment type="caution">
    <text evidence="4">The sequence shown here is derived from an EMBL/GenBank/DDBJ whole genome shotgun (WGS) entry which is preliminary data.</text>
</comment>
<name>A0A1I5Y2W4_9BACI</name>
<protein>
    <submittedName>
        <fullName evidence="4">Transcriptional regulator, TetR family</fullName>
    </submittedName>
</protein>
<evidence type="ECO:0000256" key="1">
    <source>
        <dbReference type="ARBA" id="ARBA00023125"/>
    </source>
</evidence>
<keyword evidence="1 2" id="KW-0238">DNA-binding</keyword>
<organism evidence="4 5">
    <name type="scientific">Priestia endophytica DSM 13796</name>
    <dbReference type="NCBI Taxonomy" id="1121089"/>
    <lineage>
        <taxon>Bacteria</taxon>
        <taxon>Bacillati</taxon>
        <taxon>Bacillota</taxon>
        <taxon>Bacilli</taxon>
        <taxon>Bacillales</taxon>
        <taxon>Bacillaceae</taxon>
        <taxon>Priestia</taxon>
    </lineage>
</organism>
<feature type="domain" description="HTH tetR-type" evidence="3">
    <location>
        <begin position="12"/>
        <end position="72"/>
    </location>
</feature>
<gene>
    <name evidence="4" type="ORF">SAMN02745910_01199</name>
</gene>
<dbReference type="PANTHER" id="PTHR30055:SF226">
    <property type="entry name" value="HTH-TYPE TRANSCRIPTIONAL REGULATOR PKSA"/>
    <property type="match status" value="1"/>
</dbReference>
<evidence type="ECO:0000313" key="5">
    <source>
        <dbReference type="Proteomes" id="UP000182762"/>
    </source>
</evidence>
<dbReference type="PROSITE" id="PS50977">
    <property type="entry name" value="HTH_TETR_2"/>
    <property type="match status" value="1"/>
</dbReference>
<dbReference type="SUPFAM" id="SSF48498">
    <property type="entry name" value="Tetracyclin repressor-like, C-terminal domain"/>
    <property type="match status" value="1"/>
</dbReference>
<dbReference type="EMBL" id="FOXX01000002">
    <property type="protein sequence ID" value="SFQ38484.1"/>
    <property type="molecule type" value="Genomic_DNA"/>
</dbReference>
<dbReference type="PANTHER" id="PTHR30055">
    <property type="entry name" value="HTH-TYPE TRANSCRIPTIONAL REGULATOR RUTR"/>
    <property type="match status" value="1"/>
</dbReference>
<dbReference type="InterPro" id="IPR009057">
    <property type="entry name" value="Homeodomain-like_sf"/>
</dbReference>
<sequence length="198" mass="22927">MEKKRTRAEELAWTRERILKTAQNLFMEKGYRAVSTREIASECGITQPALYYHFSDKESLYVAMLQGFVAKIGKRLKSVSKPTVAERLETMLEVLSEEHPSSMMMMLHDTLVEFKEENRRFIFKLWKEAYLDSFVAVFEEMKNEGILREQISPEEAARFCLLTLGQTMSTWEGKPKSLAGQFKTLVDLILHGTKKTES</sequence>
<feature type="DNA-binding region" description="H-T-H motif" evidence="2">
    <location>
        <begin position="35"/>
        <end position="54"/>
    </location>
</feature>
<dbReference type="InterPro" id="IPR023772">
    <property type="entry name" value="DNA-bd_HTH_TetR-type_CS"/>
</dbReference>
<dbReference type="Pfam" id="PF00440">
    <property type="entry name" value="TetR_N"/>
    <property type="match status" value="1"/>
</dbReference>
<reference evidence="4 5" key="1">
    <citation type="submission" date="2016-10" db="EMBL/GenBank/DDBJ databases">
        <authorList>
            <person name="Varghese N."/>
            <person name="Submissions S."/>
        </authorList>
    </citation>
    <scope>NUCLEOTIDE SEQUENCE [LARGE SCALE GENOMIC DNA]</scope>
    <source>
        <strain evidence="4 5">DSM 13796</strain>
    </source>
</reference>
<dbReference type="InterPro" id="IPR036271">
    <property type="entry name" value="Tet_transcr_reg_TetR-rel_C_sf"/>
</dbReference>
<dbReference type="Proteomes" id="UP000182762">
    <property type="component" value="Unassembled WGS sequence"/>
</dbReference>
<dbReference type="GeneID" id="93709925"/>
<dbReference type="PRINTS" id="PR00455">
    <property type="entry name" value="HTHTETR"/>
</dbReference>
<dbReference type="Gene3D" id="1.10.10.60">
    <property type="entry name" value="Homeodomain-like"/>
    <property type="match status" value="1"/>
</dbReference>
<dbReference type="PROSITE" id="PS01081">
    <property type="entry name" value="HTH_TETR_1"/>
    <property type="match status" value="1"/>
</dbReference>
<accession>A0A1I5Y2W4</accession>
<dbReference type="InterPro" id="IPR050109">
    <property type="entry name" value="HTH-type_TetR-like_transc_reg"/>
</dbReference>